<feature type="signal peptide" evidence="1">
    <location>
        <begin position="1"/>
        <end position="19"/>
    </location>
</feature>
<evidence type="ECO:0000313" key="2">
    <source>
        <dbReference type="EMBL" id="KAB1154851.1"/>
    </source>
</evidence>
<protein>
    <submittedName>
        <fullName evidence="2">Uncharacterized protein</fullName>
    </submittedName>
</protein>
<dbReference type="OrthoDB" id="1356062at2"/>
<accession>A0A7J5AB90</accession>
<feature type="chain" id="PRO_5029525916" evidence="1">
    <location>
        <begin position="20"/>
        <end position="154"/>
    </location>
</feature>
<reference evidence="2 3" key="1">
    <citation type="submission" date="2019-09" db="EMBL/GenBank/DDBJ databases">
        <title>Flavobacterium sp. nov., isolated from glacier ice.</title>
        <authorList>
            <person name="Liu Q."/>
        </authorList>
    </citation>
    <scope>NUCLEOTIDE SEQUENCE [LARGE SCALE GENOMIC DNA]</scope>
    <source>
        <strain evidence="2 3">NBRC 112527</strain>
    </source>
</reference>
<name>A0A7J5AB90_9FLAO</name>
<dbReference type="AlphaFoldDB" id="A0A7J5AB90"/>
<proteinExistence type="predicted"/>
<keyword evidence="3" id="KW-1185">Reference proteome</keyword>
<comment type="caution">
    <text evidence="2">The sequence shown here is derived from an EMBL/GenBank/DDBJ whole genome shotgun (WGS) entry which is preliminary data.</text>
</comment>
<organism evidence="2 3">
    <name type="scientific">Flavobacterium luteum</name>
    <dbReference type="NCBI Taxonomy" id="2026654"/>
    <lineage>
        <taxon>Bacteria</taxon>
        <taxon>Pseudomonadati</taxon>
        <taxon>Bacteroidota</taxon>
        <taxon>Flavobacteriia</taxon>
        <taxon>Flavobacteriales</taxon>
        <taxon>Flavobacteriaceae</taxon>
        <taxon>Flavobacterium</taxon>
    </lineage>
</organism>
<dbReference type="Proteomes" id="UP000490922">
    <property type="component" value="Unassembled WGS sequence"/>
</dbReference>
<gene>
    <name evidence="2" type="ORF">F6464_12465</name>
</gene>
<evidence type="ECO:0000313" key="3">
    <source>
        <dbReference type="Proteomes" id="UP000490922"/>
    </source>
</evidence>
<dbReference type="RefSeq" id="WP_151108270.1">
    <property type="nucleotide sequence ID" value="NZ_WAEM01000007.1"/>
</dbReference>
<sequence length="154" mass="17848">MKNLIGQIVLLFFFVNTFAQQQVPVKINTQSKYNSSSRVFYAWNEEKQVYDPKDSEFENSVIVIRELNSKGNGYISISLNDDSIVRVFHGSIISVSVDENDISTWVIRSKDARGKVVLDPRKNIITYSYESNDTRYLKVFVFNIVYDQIEVDEN</sequence>
<evidence type="ECO:0000256" key="1">
    <source>
        <dbReference type="SAM" id="SignalP"/>
    </source>
</evidence>
<keyword evidence="1" id="KW-0732">Signal</keyword>
<dbReference type="EMBL" id="WAEM01000007">
    <property type="protein sequence ID" value="KAB1154851.1"/>
    <property type="molecule type" value="Genomic_DNA"/>
</dbReference>